<dbReference type="EMBL" id="BPVZ01000018">
    <property type="protein sequence ID" value="GKV01901.1"/>
    <property type="molecule type" value="Genomic_DNA"/>
</dbReference>
<dbReference type="AlphaFoldDB" id="A0AAV5IPZ0"/>
<sequence>MLAPVHNESLDDFRHHSFTIAGFASEKKSYVTIKKENIIRGRGGGGSGEARVDVQVQVKAERQGWMCKCRWKWRGKGGGASGSKEVYKSNDEYRMSRREVCQIPTFPLCSPTSKKKKEPMYVKRDPPKNGFFQLPELEALFTIDFNGENLKILMGGKEKVA</sequence>
<evidence type="ECO:0000313" key="1">
    <source>
        <dbReference type="EMBL" id="GKV01901.1"/>
    </source>
</evidence>
<dbReference type="Proteomes" id="UP001054252">
    <property type="component" value="Unassembled WGS sequence"/>
</dbReference>
<protein>
    <submittedName>
        <fullName evidence="1">Uncharacterized protein</fullName>
    </submittedName>
</protein>
<accession>A0AAV5IPZ0</accession>
<evidence type="ECO:0000313" key="2">
    <source>
        <dbReference type="Proteomes" id="UP001054252"/>
    </source>
</evidence>
<proteinExistence type="predicted"/>
<organism evidence="1 2">
    <name type="scientific">Rubroshorea leprosula</name>
    <dbReference type="NCBI Taxonomy" id="152421"/>
    <lineage>
        <taxon>Eukaryota</taxon>
        <taxon>Viridiplantae</taxon>
        <taxon>Streptophyta</taxon>
        <taxon>Embryophyta</taxon>
        <taxon>Tracheophyta</taxon>
        <taxon>Spermatophyta</taxon>
        <taxon>Magnoliopsida</taxon>
        <taxon>eudicotyledons</taxon>
        <taxon>Gunneridae</taxon>
        <taxon>Pentapetalae</taxon>
        <taxon>rosids</taxon>
        <taxon>malvids</taxon>
        <taxon>Malvales</taxon>
        <taxon>Dipterocarpaceae</taxon>
        <taxon>Rubroshorea</taxon>
    </lineage>
</organism>
<comment type="caution">
    <text evidence="1">The sequence shown here is derived from an EMBL/GenBank/DDBJ whole genome shotgun (WGS) entry which is preliminary data.</text>
</comment>
<name>A0AAV5IPZ0_9ROSI</name>
<reference evidence="1 2" key="1">
    <citation type="journal article" date="2021" name="Commun. Biol.">
        <title>The genome of Shorea leprosula (Dipterocarpaceae) highlights the ecological relevance of drought in aseasonal tropical rainforests.</title>
        <authorList>
            <person name="Ng K.K.S."/>
            <person name="Kobayashi M.J."/>
            <person name="Fawcett J.A."/>
            <person name="Hatakeyama M."/>
            <person name="Paape T."/>
            <person name="Ng C.H."/>
            <person name="Ang C.C."/>
            <person name="Tnah L.H."/>
            <person name="Lee C.T."/>
            <person name="Nishiyama T."/>
            <person name="Sese J."/>
            <person name="O'Brien M.J."/>
            <person name="Copetti D."/>
            <person name="Mohd Noor M.I."/>
            <person name="Ong R.C."/>
            <person name="Putra M."/>
            <person name="Sireger I.Z."/>
            <person name="Indrioko S."/>
            <person name="Kosugi Y."/>
            <person name="Izuno A."/>
            <person name="Isagi Y."/>
            <person name="Lee S.L."/>
            <person name="Shimizu K.K."/>
        </authorList>
    </citation>
    <scope>NUCLEOTIDE SEQUENCE [LARGE SCALE GENOMIC DNA]</scope>
    <source>
        <strain evidence="1">214</strain>
    </source>
</reference>
<keyword evidence="2" id="KW-1185">Reference proteome</keyword>
<gene>
    <name evidence="1" type="ORF">SLEP1_g14413</name>
</gene>